<keyword evidence="5" id="KW-1185">Reference proteome</keyword>
<accession>A0A843YXX8</accession>
<organism evidence="4 5">
    <name type="scientific">Glaciimonas soli</name>
    <dbReference type="NCBI Taxonomy" id="2590999"/>
    <lineage>
        <taxon>Bacteria</taxon>
        <taxon>Pseudomonadati</taxon>
        <taxon>Pseudomonadota</taxon>
        <taxon>Betaproteobacteria</taxon>
        <taxon>Burkholderiales</taxon>
        <taxon>Oxalobacteraceae</taxon>
        <taxon>Glaciimonas</taxon>
    </lineage>
</organism>
<dbReference type="Pfam" id="PF09977">
    <property type="entry name" value="Tad_C"/>
    <property type="match status" value="1"/>
</dbReference>
<evidence type="ECO:0000259" key="2">
    <source>
        <dbReference type="Pfam" id="PF09977"/>
    </source>
</evidence>
<feature type="transmembrane region" description="Helical" evidence="1">
    <location>
        <begin position="54"/>
        <end position="79"/>
    </location>
</feature>
<dbReference type="InterPro" id="IPR028087">
    <property type="entry name" value="Tad_N"/>
</dbReference>
<evidence type="ECO:0000256" key="1">
    <source>
        <dbReference type="SAM" id="Phobius"/>
    </source>
</evidence>
<name>A0A843YXX8_9BURK</name>
<evidence type="ECO:0000313" key="4">
    <source>
        <dbReference type="EMBL" id="MQR01396.1"/>
    </source>
</evidence>
<sequence length="588" mass="59114">MYRRAIQARTDYLHADNDIKLTPATMISLPCSNADQRSAARQQQRVAGGQRGSIAVMAVIFLSVMIILLSSIDIGYLFYMKRDLQKAVDLAALAGAQQLVSTPLAGNPTGCAATDAPVLAAIGNAQTNGFTIVASNVTCGYWDPANNSAPSYFSTSATASVVSLNAVKVVVTQTVPIFFGLLPNTISAQAIASGTTPIAAFSLGTGLLSLCSSNSALLAPLLTGLNGSSLCLSAVSSSGLVGAQISLLQLLNNLGVSVGSVSEVANIKVTLLQLINASISALTPAQQASITTDLGPLITLAGSTQFTLGKILNLDTSNGLSALNAQVNVLDLLNVGTLQVANGNNFVDLGASVPGLVGVKLALIQPPQIAVGPVGTTATSAQLRLAINVASVSLGVVSTSSLPIYVDLAAGQATLEGVQCNASPRSATFNVSTGIADVCMATGQGVLPPPTCPNVSQPANQVGVSLNTILGNIGLLKVGIKVPVTNPVATSVTLNVPPQAPSTATINSSLGAILGQIIQPNTIAVSDPTGLLGGLLTALLSGLGAILNPILGGIGSILDSVLSLLGIGIGQSTLSLSSVTCGNVKLVY</sequence>
<evidence type="ECO:0000313" key="5">
    <source>
        <dbReference type="Proteomes" id="UP000451565"/>
    </source>
</evidence>
<reference evidence="4 5" key="1">
    <citation type="submission" date="2019-10" db="EMBL/GenBank/DDBJ databases">
        <title>Glaciimonas soli sp. nov., a psychrophilic bacterium isolated from the forest soil of a high elevation mountain in Taiwan.</title>
        <authorList>
            <person name="Wang L.-T."/>
            <person name="Shieh W.Y."/>
        </authorList>
    </citation>
    <scope>NUCLEOTIDE SEQUENCE [LARGE SCALE GENOMIC DNA]</scope>
    <source>
        <strain evidence="4 5">GS1</strain>
    </source>
</reference>
<evidence type="ECO:0000259" key="3">
    <source>
        <dbReference type="Pfam" id="PF13400"/>
    </source>
</evidence>
<keyword evidence="1" id="KW-0472">Membrane</keyword>
<feature type="domain" description="Putative Flp pilus-assembly TadG-like N-terminal" evidence="3">
    <location>
        <begin position="52"/>
        <end position="98"/>
    </location>
</feature>
<dbReference type="AlphaFoldDB" id="A0A843YXX8"/>
<dbReference type="InterPro" id="IPR018705">
    <property type="entry name" value="DUF2134_membrane"/>
</dbReference>
<dbReference type="OrthoDB" id="8534992at2"/>
<proteinExistence type="predicted"/>
<dbReference type="Pfam" id="PF13400">
    <property type="entry name" value="Tad"/>
    <property type="match status" value="1"/>
</dbReference>
<feature type="domain" description="DUF2134" evidence="2">
    <location>
        <begin position="105"/>
        <end position="192"/>
    </location>
</feature>
<gene>
    <name evidence="4" type="ORF">GEV47_11985</name>
</gene>
<keyword evidence="1" id="KW-1133">Transmembrane helix</keyword>
<protein>
    <recommendedName>
        <fullName evidence="6">Flp pilus-assembly TadG-like N-terminal domain-containing protein</fullName>
    </recommendedName>
</protein>
<keyword evidence="1" id="KW-0812">Transmembrane</keyword>
<comment type="caution">
    <text evidence="4">The sequence shown here is derived from an EMBL/GenBank/DDBJ whole genome shotgun (WGS) entry which is preliminary data.</text>
</comment>
<dbReference type="Proteomes" id="UP000451565">
    <property type="component" value="Unassembled WGS sequence"/>
</dbReference>
<evidence type="ECO:0008006" key="6">
    <source>
        <dbReference type="Google" id="ProtNLM"/>
    </source>
</evidence>
<dbReference type="EMBL" id="WINI01000006">
    <property type="protein sequence ID" value="MQR01396.1"/>
    <property type="molecule type" value="Genomic_DNA"/>
</dbReference>